<feature type="compositionally biased region" description="Polar residues" evidence="1">
    <location>
        <begin position="104"/>
        <end position="117"/>
    </location>
</feature>
<organism evidence="4 5">
    <name type="scientific">Iris pallida</name>
    <name type="common">Sweet iris</name>
    <dbReference type="NCBI Taxonomy" id="29817"/>
    <lineage>
        <taxon>Eukaryota</taxon>
        <taxon>Viridiplantae</taxon>
        <taxon>Streptophyta</taxon>
        <taxon>Embryophyta</taxon>
        <taxon>Tracheophyta</taxon>
        <taxon>Spermatophyta</taxon>
        <taxon>Magnoliopsida</taxon>
        <taxon>Liliopsida</taxon>
        <taxon>Asparagales</taxon>
        <taxon>Iridaceae</taxon>
        <taxon>Iridoideae</taxon>
        <taxon>Irideae</taxon>
        <taxon>Iris</taxon>
    </lineage>
</organism>
<feature type="transmembrane region" description="Helical" evidence="2">
    <location>
        <begin position="268"/>
        <end position="294"/>
    </location>
</feature>
<evidence type="ECO:0000259" key="3">
    <source>
        <dbReference type="Pfam" id="PF02517"/>
    </source>
</evidence>
<dbReference type="GO" id="GO:0080120">
    <property type="term" value="P:CAAX-box protein maturation"/>
    <property type="evidence" value="ECO:0007669"/>
    <property type="project" value="UniProtKB-ARBA"/>
</dbReference>
<reference evidence="4" key="2">
    <citation type="submission" date="2023-04" db="EMBL/GenBank/DDBJ databases">
        <authorList>
            <person name="Bruccoleri R.E."/>
            <person name="Oakeley E.J."/>
            <person name="Faust A.-M."/>
            <person name="Dessus-Babus S."/>
            <person name="Altorfer M."/>
            <person name="Burckhardt D."/>
            <person name="Oertli M."/>
            <person name="Naumann U."/>
            <person name="Petersen F."/>
            <person name="Wong J."/>
        </authorList>
    </citation>
    <scope>NUCLEOTIDE SEQUENCE</scope>
    <source>
        <strain evidence="4">GSM-AAB239-AS_SAM_17_03QT</strain>
        <tissue evidence="4">Leaf</tissue>
    </source>
</reference>
<dbReference type="InterPro" id="IPR003675">
    <property type="entry name" value="Rce1/LyrA-like_dom"/>
</dbReference>
<name>A0AAX6G2F6_IRIPA</name>
<protein>
    <recommendedName>
        <fullName evidence="3">CAAX prenyl protease 2/Lysostaphin resistance protein A-like domain-containing protein</fullName>
    </recommendedName>
</protein>
<evidence type="ECO:0000256" key="2">
    <source>
        <dbReference type="SAM" id="Phobius"/>
    </source>
</evidence>
<dbReference type="Pfam" id="PF02517">
    <property type="entry name" value="Rce1-like"/>
    <property type="match status" value="1"/>
</dbReference>
<dbReference type="Proteomes" id="UP001140949">
    <property type="component" value="Unassembled WGS sequence"/>
</dbReference>
<evidence type="ECO:0000313" key="5">
    <source>
        <dbReference type="Proteomes" id="UP001140949"/>
    </source>
</evidence>
<reference evidence="4" key="1">
    <citation type="journal article" date="2023" name="GigaByte">
        <title>Genome assembly of the bearded iris, Iris pallida Lam.</title>
        <authorList>
            <person name="Bruccoleri R.E."/>
            <person name="Oakeley E.J."/>
            <person name="Faust A.M.E."/>
            <person name="Altorfer M."/>
            <person name="Dessus-Babus S."/>
            <person name="Burckhardt D."/>
            <person name="Oertli M."/>
            <person name="Naumann U."/>
            <person name="Petersen F."/>
            <person name="Wong J."/>
        </authorList>
    </citation>
    <scope>NUCLEOTIDE SEQUENCE</scope>
    <source>
        <strain evidence="4">GSM-AAB239-AS_SAM_17_03QT</strain>
    </source>
</reference>
<keyword evidence="5" id="KW-1185">Reference proteome</keyword>
<dbReference type="AlphaFoldDB" id="A0AAX6G2F6"/>
<gene>
    <name evidence="4" type="ORF">M6B38_388950</name>
</gene>
<evidence type="ECO:0000256" key="1">
    <source>
        <dbReference type="SAM" id="MobiDB-lite"/>
    </source>
</evidence>
<dbReference type="EMBL" id="JANAVB010024400">
    <property type="protein sequence ID" value="KAJ6822351.1"/>
    <property type="molecule type" value="Genomic_DNA"/>
</dbReference>
<keyword evidence="2" id="KW-1133">Transmembrane helix</keyword>
<feature type="region of interest" description="Disordered" evidence="1">
    <location>
        <begin position="62"/>
        <end position="117"/>
    </location>
</feature>
<sequence length="316" mass="33908">MAMTTSITTMRSSLLLSISNSYQIFTFVRGRKSSGFFSTGKDLPSDPCICIRAGIVAFASRKSEKKGRNNGKTSKSIIPLGKNNPLKDSEDSSGDVPAGGGGSDTDSFSANTSETSPITSASRGAVLQSCISTSVFLLAFGALVRQASHVASMEGWTTFDASAEVSFNFETWHIELIIGLVILITSSRYVLLRTWRDFAESSDAANQQVLGLLQPLDYAIVAFLPGISEELLFRGALLPLFGLTWESALVVGSVFGCLHLGGGRRYSFAIWATFVGFAYGLATVVSSSVIVPIVSHSLNNLIGGILWHYEFTQKKN</sequence>
<comment type="caution">
    <text evidence="4">The sequence shown here is derived from an EMBL/GenBank/DDBJ whole genome shotgun (WGS) entry which is preliminary data.</text>
</comment>
<accession>A0AAX6G2F6</accession>
<evidence type="ECO:0000313" key="4">
    <source>
        <dbReference type="EMBL" id="KAJ6822351.1"/>
    </source>
</evidence>
<keyword evidence="2" id="KW-0472">Membrane</keyword>
<proteinExistence type="predicted"/>
<dbReference type="PANTHER" id="PTHR43592">
    <property type="entry name" value="CAAX AMINO TERMINAL PROTEASE"/>
    <property type="match status" value="1"/>
</dbReference>
<keyword evidence="2" id="KW-0812">Transmembrane</keyword>
<dbReference type="PANTHER" id="PTHR43592:SF7">
    <property type="entry name" value="CAAX AMINO TERMINAL PROTEASE FAMILY PROTEIN"/>
    <property type="match status" value="1"/>
</dbReference>
<dbReference type="GO" id="GO:0004175">
    <property type="term" value="F:endopeptidase activity"/>
    <property type="evidence" value="ECO:0007669"/>
    <property type="project" value="UniProtKB-ARBA"/>
</dbReference>
<feature type="transmembrane region" description="Helical" evidence="2">
    <location>
        <begin position="236"/>
        <end position="261"/>
    </location>
</feature>
<feature type="domain" description="CAAX prenyl protease 2/Lysostaphin resistance protein A-like" evidence="3">
    <location>
        <begin position="215"/>
        <end position="302"/>
    </location>
</feature>